<comment type="caution">
    <text evidence="1">The sequence shown here is derived from an EMBL/GenBank/DDBJ whole genome shotgun (WGS) entry which is preliminary data.</text>
</comment>
<keyword evidence="2" id="KW-1185">Reference proteome</keyword>
<accession>A0ABS5BSH1</accession>
<protein>
    <submittedName>
        <fullName evidence="1">Uncharacterized protein</fullName>
    </submittedName>
</protein>
<evidence type="ECO:0000313" key="1">
    <source>
        <dbReference type="EMBL" id="MBP3956692.1"/>
    </source>
</evidence>
<evidence type="ECO:0000313" key="2">
    <source>
        <dbReference type="Proteomes" id="UP000676565"/>
    </source>
</evidence>
<dbReference type="EMBL" id="JAGKQQ010000001">
    <property type="protein sequence ID" value="MBP3956692.1"/>
    <property type="molecule type" value="Genomic_DNA"/>
</dbReference>
<gene>
    <name evidence="1" type="ORF">J8F10_15565</name>
</gene>
<dbReference type="Proteomes" id="UP000676565">
    <property type="component" value="Unassembled WGS sequence"/>
</dbReference>
<reference evidence="1 2" key="1">
    <citation type="submission" date="2021-04" db="EMBL/GenBank/DDBJ databases">
        <authorList>
            <person name="Ivanova A."/>
        </authorList>
    </citation>
    <scope>NUCLEOTIDE SEQUENCE [LARGE SCALE GENOMIC DNA]</scope>
    <source>
        <strain evidence="1 2">G18</strain>
    </source>
</reference>
<sequence length="72" mass="8111">MTPEQDEIRDCYLEINAGLENIDRERARLAALLVALQARCFHPRLGRGTLPGERGGRVEQNECPDCGLICWT</sequence>
<organism evidence="1 2">
    <name type="scientific">Gemmata palustris</name>
    <dbReference type="NCBI Taxonomy" id="2822762"/>
    <lineage>
        <taxon>Bacteria</taxon>
        <taxon>Pseudomonadati</taxon>
        <taxon>Planctomycetota</taxon>
        <taxon>Planctomycetia</taxon>
        <taxon>Gemmatales</taxon>
        <taxon>Gemmataceae</taxon>
        <taxon>Gemmata</taxon>
    </lineage>
</organism>
<name>A0ABS5BSH1_9BACT</name>
<proteinExistence type="predicted"/>
<dbReference type="RefSeq" id="WP_210655050.1">
    <property type="nucleotide sequence ID" value="NZ_JAGKQQ010000001.1"/>
</dbReference>